<comment type="caution">
    <text evidence="1">The sequence shown here is derived from an EMBL/GenBank/DDBJ whole genome shotgun (WGS) entry which is preliminary data.</text>
</comment>
<accession>A0A9X4BN09</accession>
<organism evidence="1 2">
    <name type="scientific">Tahibacter soli</name>
    <dbReference type="NCBI Taxonomy" id="2983605"/>
    <lineage>
        <taxon>Bacteria</taxon>
        <taxon>Pseudomonadati</taxon>
        <taxon>Pseudomonadota</taxon>
        <taxon>Gammaproteobacteria</taxon>
        <taxon>Lysobacterales</taxon>
        <taxon>Rhodanobacteraceae</taxon>
        <taxon>Tahibacter</taxon>
    </lineage>
</organism>
<sequence>MYAPSLGAFNTFGSIRQLTTIQREKGGVVSGQDGAIEVTPPAGRGCGADVDANFKLGLSEPYLRAGNEMQDMRGRVNTRGARVGHCNICDEFGPLTEDHVPPKGTLLVKQVELMRIVELLGAGPIRKNRNRRYMPGGVHFRTLCAKCNNDLLGRRYDKELIRFSNAVSETLKSSLALPTTVQIPANPGRLVRAVVGHLLAIGVARRPHSPIWQVASRYFLDPAEPIPDEIDVYVWAYPHRTQVQLRLASLQPDFFRTKPILFSCLKYFPVGFMVTWSIDDRSRVPLPNLRDYMIHTGDHEVSIPIQLRPLVKERWPEAPGSEAAVFHTEDDGFGAIPSGQKN</sequence>
<keyword evidence="2" id="KW-1185">Reference proteome</keyword>
<dbReference type="Proteomes" id="UP001139971">
    <property type="component" value="Unassembled WGS sequence"/>
</dbReference>
<dbReference type="AlphaFoldDB" id="A0A9X4BN09"/>
<protein>
    <recommendedName>
        <fullName evidence="3">HNH endonuclease</fullName>
    </recommendedName>
</protein>
<name>A0A9X4BN09_9GAMM</name>
<proteinExistence type="predicted"/>
<dbReference type="RefSeq" id="WP_263543984.1">
    <property type="nucleotide sequence ID" value="NZ_JAOVZO020000021.1"/>
</dbReference>
<dbReference type="EMBL" id="JAOVZO020000021">
    <property type="protein sequence ID" value="MDC8015854.1"/>
    <property type="molecule type" value="Genomic_DNA"/>
</dbReference>
<gene>
    <name evidence="1" type="ORF">OD750_025290</name>
</gene>
<evidence type="ECO:0000313" key="1">
    <source>
        <dbReference type="EMBL" id="MDC8015854.1"/>
    </source>
</evidence>
<reference evidence="1" key="1">
    <citation type="submission" date="2023-02" db="EMBL/GenBank/DDBJ databases">
        <title>Tahibacter soli sp. nov. isolated from soil.</title>
        <authorList>
            <person name="Baek J.H."/>
            <person name="Lee J.K."/>
            <person name="Choi D.G."/>
            <person name="Jeon C.O."/>
        </authorList>
    </citation>
    <scope>NUCLEOTIDE SEQUENCE</scope>
    <source>
        <strain evidence="1">BL</strain>
    </source>
</reference>
<evidence type="ECO:0008006" key="3">
    <source>
        <dbReference type="Google" id="ProtNLM"/>
    </source>
</evidence>
<evidence type="ECO:0000313" key="2">
    <source>
        <dbReference type="Proteomes" id="UP001139971"/>
    </source>
</evidence>